<accession>W2RS57</accession>
<dbReference type="InterPro" id="IPR036864">
    <property type="entry name" value="Zn2-C6_fun-type_DNA-bd_sf"/>
</dbReference>
<dbReference type="AlphaFoldDB" id="W2RS57"/>
<dbReference type="InterPro" id="IPR001138">
    <property type="entry name" value="Zn2Cys6_DnaBD"/>
</dbReference>
<dbReference type="RefSeq" id="XP_008718131.1">
    <property type="nucleotide sequence ID" value="XM_008719909.1"/>
</dbReference>
<dbReference type="STRING" id="1220924.W2RS57"/>
<organism evidence="7 8">
    <name type="scientific">Cyphellophora europaea (strain CBS 101466)</name>
    <name type="common">Phialophora europaea</name>
    <dbReference type="NCBI Taxonomy" id="1220924"/>
    <lineage>
        <taxon>Eukaryota</taxon>
        <taxon>Fungi</taxon>
        <taxon>Dikarya</taxon>
        <taxon>Ascomycota</taxon>
        <taxon>Pezizomycotina</taxon>
        <taxon>Eurotiomycetes</taxon>
        <taxon>Chaetothyriomycetidae</taxon>
        <taxon>Chaetothyriales</taxon>
        <taxon>Cyphellophoraceae</taxon>
        <taxon>Cyphellophora</taxon>
    </lineage>
</organism>
<reference evidence="7 8" key="1">
    <citation type="submission" date="2013-03" db="EMBL/GenBank/DDBJ databases">
        <title>The Genome Sequence of Phialophora europaea CBS 101466.</title>
        <authorList>
            <consortium name="The Broad Institute Genomics Platform"/>
            <person name="Cuomo C."/>
            <person name="de Hoog S."/>
            <person name="Gorbushina A."/>
            <person name="Walker B."/>
            <person name="Young S.K."/>
            <person name="Zeng Q."/>
            <person name="Gargeya S."/>
            <person name="Fitzgerald M."/>
            <person name="Haas B."/>
            <person name="Abouelleil A."/>
            <person name="Allen A.W."/>
            <person name="Alvarado L."/>
            <person name="Arachchi H.M."/>
            <person name="Berlin A.M."/>
            <person name="Chapman S.B."/>
            <person name="Gainer-Dewar J."/>
            <person name="Goldberg J."/>
            <person name="Griggs A."/>
            <person name="Gujja S."/>
            <person name="Hansen M."/>
            <person name="Howarth C."/>
            <person name="Imamovic A."/>
            <person name="Ireland A."/>
            <person name="Larimer J."/>
            <person name="McCowan C."/>
            <person name="Murphy C."/>
            <person name="Pearson M."/>
            <person name="Poon T.W."/>
            <person name="Priest M."/>
            <person name="Roberts A."/>
            <person name="Saif S."/>
            <person name="Shea T."/>
            <person name="Sisk P."/>
            <person name="Sykes S."/>
            <person name="Wortman J."/>
            <person name="Nusbaum C."/>
            <person name="Birren B."/>
        </authorList>
    </citation>
    <scope>NUCLEOTIDE SEQUENCE [LARGE SCALE GENOMIC DNA]</scope>
    <source>
        <strain evidence="7 8">CBS 101466</strain>
    </source>
</reference>
<dbReference type="SUPFAM" id="SSF57701">
    <property type="entry name" value="Zn2/Cys6 DNA-binding domain"/>
    <property type="match status" value="1"/>
</dbReference>
<dbReference type="PANTHER" id="PTHR47256:SF10">
    <property type="entry name" value="ZN(II)2CYS6 TRANSCRIPTION FACTOR (EUROFUNG)"/>
    <property type="match status" value="1"/>
</dbReference>
<dbReference type="SMART" id="SM00066">
    <property type="entry name" value="GAL4"/>
    <property type="match status" value="1"/>
</dbReference>
<feature type="region of interest" description="Disordered" evidence="5">
    <location>
        <begin position="1"/>
        <end position="24"/>
    </location>
</feature>
<feature type="domain" description="Zn(2)-C6 fungal-type" evidence="6">
    <location>
        <begin position="32"/>
        <end position="61"/>
    </location>
</feature>
<dbReference type="VEuPathDB" id="FungiDB:HMPREF1541_05569"/>
<dbReference type="GO" id="GO:0000981">
    <property type="term" value="F:DNA-binding transcription factor activity, RNA polymerase II-specific"/>
    <property type="evidence" value="ECO:0007669"/>
    <property type="project" value="InterPro"/>
</dbReference>
<dbReference type="PROSITE" id="PS00463">
    <property type="entry name" value="ZN2_CY6_FUNGAL_1"/>
    <property type="match status" value="1"/>
</dbReference>
<keyword evidence="4" id="KW-0539">Nucleus</keyword>
<dbReference type="PANTHER" id="PTHR47256">
    <property type="entry name" value="ZN(II)2CYS6 TRANSCRIPTION FACTOR (EUROFUNG)-RELATED"/>
    <property type="match status" value="1"/>
</dbReference>
<feature type="compositionally biased region" description="Polar residues" evidence="5">
    <location>
        <begin position="160"/>
        <end position="195"/>
    </location>
</feature>
<dbReference type="PROSITE" id="PS50048">
    <property type="entry name" value="ZN2_CY6_FUNGAL_2"/>
    <property type="match status" value="1"/>
</dbReference>
<evidence type="ECO:0000256" key="3">
    <source>
        <dbReference type="ARBA" id="ARBA00023163"/>
    </source>
</evidence>
<evidence type="ECO:0000256" key="1">
    <source>
        <dbReference type="ARBA" id="ARBA00023015"/>
    </source>
</evidence>
<dbReference type="GeneID" id="19972908"/>
<evidence type="ECO:0000259" key="6">
    <source>
        <dbReference type="PROSITE" id="PS50048"/>
    </source>
</evidence>
<evidence type="ECO:0000313" key="8">
    <source>
        <dbReference type="Proteomes" id="UP000030752"/>
    </source>
</evidence>
<proteinExistence type="predicted"/>
<evidence type="ECO:0000256" key="5">
    <source>
        <dbReference type="SAM" id="MobiDB-lite"/>
    </source>
</evidence>
<dbReference type="HOGENOM" id="CLU_120557_0_0_1"/>
<dbReference type="InParanoid" id="W2RS57"/>
<keyword evidence="8" id="KW-1185">Reference proteome</keyword>
<dbReference type="eggNOG" id="ENOG502T4VK">
    <property type="taxonomic scope" value="Eukaryota"/>
</dbReference>
<dbReference type="InterPro" id="IPR053187">
    <property type="entry name" value="Notoamide_regulator"/>
</dbReference>
<protein>
    <recommendedName>
        <fullName evidence="6">Zn(2)-C6 fungal-type domain-containing protein</fullName>
    </recommendedName>
</protein>
<name>W2RS57_CYPE1</name>
<keyword evidence="2" id="KW-0238">DNA-binding</keyword>
<keyword evidence="3" id="KW-0804">Transcription</keyword>
<dbReference type="Pfam" id="PF00172">
    <property type="entry name" value="Zn_clus"/>
    <property type="match status" value="1"/>
</dbReference>
<dbReference type="Proteomes" id="UP000030752">
    <property type="component" value="Unassembled WGS sequence"/>
</dbReference>
<evidence type="ECO:0000313" key="7">
    <source>
        <dbReference type="EMBL" id="ETN39346.1"/>
    </source>
</evidence>
<dbReference type="CDD" id="cd00067">
    <property type="entry name" value="GAL4"/>
    <property type="match status" value="1"/>
</dbReference>
<evidence type="ECO:0000256" key="4">
    <source>
        <dbReference type="ARBA" id="ARBA00023242"/>
    </source>
</evidence>
<feature type="region of interest" description="Disordered" evidence="5">
    <location>
        <begin position="160"/>
        <end position="204"/>
    </location>
</feature>
<keyword evidence="1" id="KW-0805">Transcription regulation</keyword>
<dbReference type="GO" id="GO:0008270">
    <property type="term" value="F:zinc ion binding"/>
    <property type="evidence" value="ECO:0007669"/>
    <property type="project" value="InterPro"/>
</dbReference>
<dbReference type="Gene3D" id="4.10.240.10">
    <property type="entry name" value="Zn(2)-C6 fungal-type DNA-binding domain"/>
    <property type="match status" value="1"/>
</dbReference>
<gene>
    <name evidence="7" type="ORF">HMPREF1541_05569</name>
</gene>
<dbReference type="GO" id="GO:0003677">
    <property type="term" value="F:DNA binding"/>
    <property type="evidence" value="ECO:0007669"/>
    <property type="project" value="UniProtKB-KW"/>
</dbReference>
<dbReference type="EMBL" id="KB822721">
    <property type="protein sequence ID" value="ETN39346.1"/>
    <property type="molecule type" value="Genomic_DNA"/>
</dbReference>
<sequence length="204" mass="21647">MSFPIAPRPSLSGGDQGPPSPALAKSRKISTACGACKQRKTRCTGGEPCDACATRNSECIYDAAADQRRKIANQRNVQELALAEMDLSRKQALLGGIISIIRAGGSRSTNDLVDFIRSGIDLSSLAAYVRNEVYTNMAVEQAYRDIDFTITIEGGSDLPSPSQLLSRLDSAQSTQSQNQSHSLPGSESTSGSTSVHAPDPSISR</sequence>
<dbReference type="OrthoDB" id="4356994at2759"/>
<evidence type="ECO:0000256" key="2">
    <source>
        <dbReference type="ARBA" id="ARBA00023125"/>
    </source>
</evidence>